<organism evidence="2 3">
    <name type="scientific">Rhizorhabdus dicambivorans</name>
    <dbReference type="NCBI Taxonomy" id="1850238"/>
    <lineage>
        <taxon>Bacteria</taxon>
        <taxon>Pseudomonadati</taxon>
        <taxon>Pseudomonadota</taxon>
        <taxon>Alphaproteobacteria</taxon>
        <taxon>Sphingomonadales</taxon>
        <taxon>Sphingomonadaceae</taxon>
        <taxon>Rhizorhabdus</taxon>
    </lineage>
</organism>
<dbReference type="Pfam" id="PF07883">
    <property type="entry name" value="Cupin_2"/>
    <property type="match status" value="1"/>
</dbReference>
<dbReference type="Proteomes" id="UP000218934">
    <property type="component" value="Unassembled WGS sequence"/>
</dbReference>
<dbReference type="PANTHER" id="PTHR36156:SF2">
    <property type="entry name" value="CUPIN TYPE-2 DOMAIN-CONTAINING PROTEIN"/>
    <property type="match status" value="1"/>
</dbReference>
<feature type="domain" description="Cupin type-2" evidence="1">
    <location>
        <begin position="70"/>
        <end position="135"/>
    </location>
</feature>
<gene>
    <name evidence="2" type="ORF">COO09_14330</name>
</gene>
<evidence type="ECO:0000259" key="1">
    <source>
        <dbReference type="Pfam" id="PF07883"/>
    </source>
</evidence>
<dbReference type="OrthoDB" id="713485at2"/>
<comment type="caution">
    <text evidence="2">The sequence shown here is derived from an EMBL/GenBank/DDBJ whole genome shotgun (WGS) entry which is preliminary data.</text>
</comment>
<dbReference type="PANTHER" id="PTHR36156">
    <property type="entry name" value="SLR2101 PROTEIN"/>
    <property type="match status" value="1"/>
</dbReference>
<dbReference type="Gene3D" id="2.60.120.10">
    <property type="entry name" value="Jelly Rolls"/>
    <property type="match status" value="1"/>
</dbReference>
<evidence type="ECO:0000313" key="2">
    <source>
        <dbReference type="EMBL" id="PCE41689.1"/>
    </source>
</evidence>
<protein>
    <submittedName>
        <fullName evidence="2">Cupin</fullName>
    </submittedName>
</protein>
<sequence length="143" mass="14956">MTGRGADGRDAILQQGPIDPIAGMAGSANQTRLHWATSDPVTLPHDGTDPVAGAGMSMPAPGETLFLQLTLVPHSATPIHATPTLDYVAILSGELWLVMEDGGETRLTAGDTVVQNGTRHAWENRSAEPCTMMAVMVGAKVID</sequence>
<dbReference type="InterPro" id="IPR014710">
    <property type="entry name" value="RmlC-like_jellyroll"/>
</dbReference>
<name>A0A2A4FU79_9SPHN</name>
<dbReference type="AlphaFoldDB" id="A0A2A4FU79"/>
<dbReference type="EMBL" id="NWUF01000013">
    <property type="protein sequence ID" value="PCE41689.1"/>
    <property type="molecule type" value="Genomic_DNA"/>
</dbReference>
<dbReference type="SUPFAM" id="SSF51182">
    <property type="entry name" value="RmlC-like cupins"/>
    <property type="match status" value="1"/>
</dbReference>
<proteinExistence type="predicted"/>
<dbReference type="InterPro" id="IPR011051">
    <property type="entry name" value="RmlC_Cupin_sf"/>
</dbReference>
<keyword evidence="3" id="KW-1185">Reference proteome</keyword>
<dbReference type="InterPro" id="IPR013096">
    <property type="entry name" value="Cupin_2"/>
</dbReference>
<evidence type="ECO:0000313" key="3">
    <source>
        <dbReference type="Proteomes" id="UP000218934"/>
    </source>
</evidence>
<dbReference type="RefSeq" id="WP_139114720.1">
    <property type="nucleotide sequence ID" value="NZ_CP023449.1"/>
</dbReference>
<dbReference type="CDD" id="cd02231">
    <property type="entry name" value="cupin_BLL6423-like"/>
    <property type="match status" value="1"/>
</dbReference>
<dbReference type="InterPro" id="IPR047142">
    <property type="entry name" value="OryJ/VirC-like"/>
</dbReference>
<reference evidence="2 3" key="1">
    <citation type="submission" date="2017-09" db="EMBL/GenBank/DDBJ databases">
        <title>The Catabolism of 3,6-Dichlorosalicylic acid is Initiated by the Cytochrome P450 Monooxygenase DsmABC in Rhizorhabdus dicambivorans Ndbn-20.</title>
        <authorList>
            <person name="Na L."/>
        </authorList>
    </citation>
    <scope>NUCLEOTIDE SEQUENCE [LARGE SCALE GENOMIC DNA]</scope>
    <source>
        <strain evidence="2 3">Ndbn-20m</strain>
    </source>
</reference>
<accession>A0A2A4FU79</accession>